<organism evidence="3 4">
    <name type="scientific">Alteribacillus iranensis</name>
    <dbReference type="NCBI Taxonomy" id="930128"/>
    <lineage>
        <taxon>Bacteria</taxon>
        <taxon>Bacillati</taxon>
        <taxon>Bacillota</taxon>
        <taxon>Bacilli</taxon>
        <taxon>Bacillales</taxon>
        <taxon>Bacillaceae</taxon>
        <taxon>Alteribacillus</taxon>
    </lineage>
</organism>
<evidence type="ECO:0000313" key="4">
    <source>
        <dbReference type="Proteomes" id="UP000199516"/>
    </source>
</evidence>
<dbReference type="EMBL" id="FONT01000009">
    <property type="protein sequence ID" value="SFF00221.1"/>
    <property type="molecule type" value="Genomic_DNA"/>
</dbReference>
<name>A0A1I2F6Q3_9BACI</name>
<dbReference type="Proteomes" id="UP000199516">
    <property type="component" value="Unassembled WGS sequence"/>
</dbReference>
<keyword evidence="1" id="KW-0378">Hydrolase</keyword>
<dbReference type="Pfam" id="PF01520">
    <property type="entry name" value="Amidase_3"/>
    <property type="match status" value="1"/>
</dbReference>
<dbReference type="GO" id="GO:0008745">
    <property type="term" value="F:N-acetylmuramoyl-L-alanine amidase activity"/>
    <property type="evidence" value="ECO:0007669"/>
    <property type="project" value="InterPro"/>
</dbReference>
<dbReference type="GO" id="GO:0009253">
    <property type="term" value="P:peptidoglycan catabolic process"/>
    <property type="evidence" value="ECO:0007669"/>
    <property type="project" value="InterPro"/>
</dbReference>
<dbReference type="PANTHER" id="PTHR30404">
    <property type="entry name" value="N-ACETYLMURAMOYL-L-ALANINE AMIDASE"/>
    <property type="match status" value="1"/>
</dbReference>
<feature type="domain" description="MurNAc-LAA" evidence="2">
    <location>
        <begin position="116"/>
        <end position="227"/>
    </location>
</feature>
<dbReference type="Gene3D" id="3.40.630.40">
    <property type="entry name" value="Zn-dependent exopeptidases"/>
    <property type="match status" value="1"/>
</dbReference>
<dbReference type="AlphaFoldDB" id="A0A1I2F6Q3"/>
<evidence type="ECO:0000256" key="1">
    <source>
        <dbReference type="ARBA" id="ARBA00022801"/>
    </source>
</evidence>
<proteinExistence type="predicted"/>
<reference evidence="3 4" key="1">
    <citation type="submission" date="2016-10" db="EMBL/GenBank/DDBJ databases">
        <authorList>
            <person name="de Groot N.N."/>
        </authorList>
    </citation>
    <scope>NUCLEOTIDE SEQUENCE [LARGE SCALE GENOMIC DNA]</scope>
    <source>
        <strain evidence="3 4">DSM 23995</strain>
    </source>
</reference>
<dbReference type="SMART" id="SM00646">
    <property type="entry name" value="Ami_3"/>
    <property type="match status" value="1"/>
</dbReference>
<dbReference type="RefSeq" id="WP_091663591.1">
    <property type="nucleotide sequence ID" value="NZ_FONT01000009.1"/>
</dbReference>
<dbReference type="CDD" id="cd02696">
    <property type="entry name" value="MurNAc-LAA"/>
    <property type="match status" value="1"/>
</dbReference>
<dbReference type="STRING" id="930128.SAMN05192532_1096"/>
<dbReference type="NCBIfam" id="TIGR02883">
    <property type="entry name" value="spore_cwlD"/>
    <property type="match status" value="1"/>
</dbReference>
<gene>
    <name evidence="3" type="ORF">SAMN05192532_1096</name>
</gene>
<dbReference type="SUPFAM" id="SSF53187">
    <property type="entry name" value="Zn-dependent exopeptidases"/>
    <property type="match status" value="1"/>
</dbReference>
<dbReference type="InterPro" id="IPR002508">
    <property type="entry name" value="MurNAc-LAA_cat"/>
</dbReference>
<dbReference type="GO" id="GO:0030288">
    <property type="term" value="C:outer membrane-bounded periplasmic space"/>
    <property type="evidence" value="ECO:0007669"/>
    <property type="project" value="TreeGrafter"/>
</dbReference>
<evidence type="ECO:0000313" key="3">
    <source>
        <dbReference type="EMBL" id="SFF00221.1"/>
    </source>
</evidence>
<keyword evidence="4" id="KW-1185">Reference proteome</keyword>
<accession>A0A1I2F6Q3</accession>
<sequence length="238" mass="26274">MKKWLGAAIIIIVFSSAVFIIQDQLLTKDSSGGWNTPISGKVFILDPGHGGVDGGATSKDGFQEKEAALEVSLMLREYLQEAGAIAIMTREGDYDLSGDEVRGYSKRKTADLHKRAEIINESGGDMFISLHLNAIPSPRWSGAQTFYHPRVPTNEHTAKLVQEQLVDNLANTNRQAQSIEGVFILEQADIPGVLVEIGFLSNPAEAQALQTREYQNKIAVSIYEGLLRHYSEYPMHED</sequence>
<dbReference type="InterPro" id="IPR014234">
    <property type="entry name" value="Spore_CwlD"/>
</dbReference>
<dbReference type="OrthoDB" id="9806267at2"/>
<dbReference type="InterPro" id="IPR050695">
    <property type="entry name" value="N-acetylmuramoyl_amidase_3"/>
</dbReference>
<evidence type="ECO:0000259" key="2">
    <source>
        <dbReference type="SMART" id="SM00646"/>
    </source>
</evidence>
<protein>
    <submittedName>
        <fullName evidence="3">N-acetylmuramoyl-L-alanine amidase</fullName>
    </submittedName>
</protein>
<dbReference type="PANTHER" id="PTHR30404:SF0">
    <property type="entry name" value="N-ACETYLMURAMOYL-L-ALANINE AMIDASE AMIC"/>
    <property type="match status" value="1"/>
</dbReference>